<proteinExistence type="predicted"/>
<dbReference type="AlphaFoldDB" id="A0A5C5XDB8"/>
<dbReference type="OrthoDB" id="218050at2"/>
<reference evidence="2 3" key="1">
    <citation type="submission" date="2019-02" db="EMBL/GenBank/DDBJ databases">
        <title>Deep-cultivation of Planctomycetes and their phenomic and genomic characterization uncovers novel biology.</title>
        <authorList>
            <person name="Wiegand S."/>
            <person name="Jogler M."/>
            <person name="Boedeker C."/>
            <person name="Pinto D."/>
            <person name="Vollmers J."/>
            <person name="Rivas-Marin E."/>
            <person name="Kohn T."/>
            <person name="Peeters S.H."/>
            <person name="Heuer A."/>
            <person name="Rast P."/>
            <person name="Oberbeckmann S."/>
            <person name="Bunk B."/>
            <person name="Jeske O."/>
            <person name="Meyerdierks A."/>
            <person name="Storesund J.E."/>
            <person name="Kallscheuer N."/>
            <person name="Luecker S."/>
            <person name="Lage O.M."/>
            <person name="Pohl T."/>
            <person name="Merkel B.J."/>
            <person name="Hornburger P."/>
            <person name="Mueller R.-W."/>
            <person name="Bruemmer F."/>
            <person name="Labrenz M."/>
            <person name="Spormann A.M."/>
            <person name="Op Den Camp H."/>
            <person name="Overmann J."/>
            <person name="Amann R."/>
            <person name="Jetten M.S.M."/>
            <person name="Mascher T."/>
            <person name="Medema M.H."/>
            <person name="Devos D.P."/>
            <person name="Kaster A.-K."/>
            <person name="Ovreas L."/>
            <person name="Rohde M."/>
            <person name="Galperin M.Y."/>
            <person name="Jogler C."/>
        </authorList>
    </citation>
    <scope>NUCLEOTIDE SEQUENCE [LARGE SCALE GENOMIC DNA]</scope>
    <source>
        <strain evidence="2 3">Pan54</strain>
    </source>
</reference>
<organism evidence="2 3">
    <name type="scientific">Rubinisphaera italica</name>
    <dbReference type="NCBI Taxonomy" id="2527969"/>
    <lineage>
        <taxon>Bacteria</taxon>
        <taxon>Pseudomonadati</taxon>
        <taxon>Planctomycetota</taxon>
        <taxon>Planctomycetia</taxon>
        <taxon>Planctomycetales</taxon>
        <taxon>Planctomycetaceae</taxon>
        <taxon>Rubinisphaera</taxon>
    </lineage>
</organism>
<accession>A0A5C5XDB8</accession>
<dbReference type="Proteomes" id="UP000316095">
    <property type="component" value="Unassembled WGS sequence"/>
</dbReference>
<evidence type="ECO:0000313" key="2">
    <source>
        <dbReference type="EMBL" id="TWT60990.1"/>
    </source>
</evidence>
<name>A0A5C5XDB8_9PLAN</name>
<keyword evidence="3" id="KW-1185">Reference proteome</keyword>
<gene>
    <name evidence="2" type="ORF">Pan54_17220</name>
</gene>
<evidence type="ECO:0000313" key="3">
    <source>
        <dbReference type="Proteomes" id="UP000316095"/>
    </source>
</evidence>
<dbReference type="RefSeq" id="WP_146503032.1">
    <property type="nucleotide sequence ID" value="NZ_SJPG01000001.1"/>
</dbReference>
<sequence length="68" mass="7752">MTAKKPTANRKRRVEDTVPDGAPDWVTEELILETLDTWQPYYGGSLTAEDALEILLGVTKLFEFIHEM</sequence>
<protein>
    <submittedName>
        <fullName evidence="2">Uncharacterized protein</fullName>
    </submittedName>
</protein>
<comment type="caution">
    <text evidence="2">The sequence shown here is derived from an EMBL/GenBank/DDBJ whole genome shotgun (WGS) entry which is preliminary data.</text>
</comment>
<feature type="region of interest" description="Disordered" evidence="1">
    <location>
        <begin position="1"/>
        <end position="20"/>
    </location>
</feature>
<dbReference type="EMBL" id="SJPG01000001">
    <property type="protein sequence ID" value="TWT60990.1"/>
    <property type="molecule type" value="Genomic_DNA"/>
</dbReference>
<evidence type="ECO:0000256" key="1">
    <source>
        <dbReference type="SAM" id="MobiDB-lite"/>
    </source>
</evidence>